<sequence length="134" mass="14950">MESSNSRKTFSQELQGTITEIISQVKRLIKEGNARRVIIEDKNGKVLFQTQLTIGVGGAAVLTTIAPVVSAISMFALFMNDVKIIVERYENGDEYEVEADFIEIRDEDEENDTSSAAQEDDEEINKTIGKDSEE</sequence>
<dbReference type="EMBL" id="VNHY01000002">
    <property type="protein sequence ID" value="TYP94024.1"/>
    <property type="molecule type" value="Genomic_DNA"/>
</dbReference>
<feature type="transmembrane region" description="Helical" evidence="2">
    <location>
        <begin position="52"/>
        <end position="78"/>
    </location>
</feature>
<evidence type="ECO:0000313" key="5">
    <source>
        <dbReference type="Proteomes" id="UP000324595"/>
    </source>
</evidence>
<dbReference type="Pfam" id="PF14242">
    <property type="entry name" value="DUF4342"/>
    <property type="match status" value="1"/>
</dbReference>
<keyword evidence="2" id="KW-0472">Membrane</keyword>
<feature type="domain" description="DUF4342" evidence="3">
    <location>
        <begin position="8"/>
        <end position="88"/>
    </location>
</feature>
<dbReference type="OrthoDB" id="1525283at2"/>
<comment type="caution">
    <text evidence="4">The sequence shown here is derived from an EMBL/GenBank/DDBJ whole genome shotgun (WGS) entry which is preliminary data.</text>
</comment>
<keyword evidence="2" id="KW-0812">Transmembrane</keyword>
<dbReference type="AlphaFoldDB" id="A0A5D3YJK4"/>
<name>A0A5D3YJK4_9BACT</name>
<dbReference type="Proteomes" id="UP000324595">
    <property type="component" value="Unassembled WGS sequence"/>
</dbReference>
<dbReference type="RefSeq" id="WP_148899053.1">
    <property type="nucleotide sequence ID" value="NZ_VNHY01000002.1"/>
</dbReference>
<keyword evidence="2" id="KW-1133">Transmembrane helix</keyword>
<feature type="compositionally biased region" description="Basic and acidic residues" evidence="1">
    <location>
        <begin position="124"/>
        <end position="134"/>
    </location>
</feature>
<evidence type="ECO:0000313" key="4">
    <source>
        <dbReference type="EMBL" id="TYP94024.1"/>
    </source>
</evidence>
<gene>
    <name evidence="4" type="ORF">LX73_1745</name>
</gene>
<proteinExistence type="predicted"/>
<feature type="compositionally biased region" description="Acidic residues" evidence="1">
    <location>
        <begin position="105"/>
        <end position="123"/>
    </location>
</feature>
<keyword evidence="5" id="KW-1185">Reference proteome</keyword>
<dbReference type="InterPro" id="IPR025642">
    <property type="entry name" value="DUF4342"/>
</dbReference>
<evidence type="ECO:0000259" key="3">
    <source>
        <dbReference type="Pfam" id="PF14242"/>
    </source>
</evidence>
<accession>A0A5D3YJK4</accession>
<feature type="region of interest" description="Disordered" evidence="1">
    <location>
        <begin position="105"/>
        <end position="134"/>
    </location>
</feature>
<evidence type="ECO:0000256" key="2">
    <source>
        <dbReference type="SAM" id="Phobius"/>
    </source>
</evidence>
<reference evidence="4 5" key="1">
    <citation type="submission" date="2019-07" db="EMBL/GenBank/DDBJ databases">
        <title>Genomic Encyclopedia of Archaeal and Bacterial Type Strains, Phase II (KMG-II): from individual species to whole genera.</title>
        <authorList>
            <person name="Goeker M."/>
        </authorList>
    </citation>
    <scope>NUCLEOTIDE SEQUENCE [LARGE SCALE GENOMIC DNA]</scope>
    <source>
        <strain evidence="4 5">DSM 21935</strain>
    </source>
</reference>
<evidence type="ECO:0000256" key="1">
    <source>
        <dbReference type="SAM" id="MobiDB-lite"/>
    </source>
</evidence>
<protein>
    <recommendedName>
        <fullName evidence="3">DUF4342 domain-containing protein</fullName>
    </recommendedName>
</protein>
<organism evidence="4 5">
    <name type="scientific">Fodinibius salinus</name>
    <dbReference type="NCBI Taxonomy" id="860790"/>
    <lineage>
        <taxon>Bacteria</taxon>
        <taxon>Pseudomonadati</taxon>
        <taxon>Balneolota</taxon>
        <taxon>Balneolia</taxon>
        <taxon>Balneolales</taxon>
        <taxon>Balneolaceae</taxon>
        <taxon>Fodinibius</taxon>
    </lineage>
</organism>